<proteinExistence type="predicted"/>
<comment type="caution">
    <text evidence="2">The sequence shown here is derived from an EMBL/GenBank/DDBJ whole genome shotgun (WGS) entry which is preliminary data.</text>
</comment>
<feature type="region of interest" description="Disordered" evidence="1">
    <location>
        <begin position="372"/>
        <end position="400"/>
    </location>
</feature>
<accession>A0AAD9W798</accession>
<protein>
    <recommendedName>
        <fullName evidence="4">SWIM-type domain-containing protein</fullName>
    </recommendedName>
</protein>
<feature type="compositionally biased region" description="Polar residues" evidence="1">
    <location>
        <begin position="1"/>
        <end position="13"/>
    </location>
</feature>
<reference evidence="2" key="1">
    <citation type="submission" date="2023-06" db="EMBL/GenBank/DDBJ databases">
        <authorList>
            <person name="Noh H."/>
        </authorList>
    </citation>
    <scope>NUCLEOTIDE SEQUENCE</scope>
    <source>
        <strain evidence="2">DUCC20226</strain>
    </source>
</reference>
<dbReference type="EMBL" id="JAUJFL010000002">
    <property type="protein sequence ID" value="KAK2610463.1"/>
    <property type="molecule type" value="Genomic_DNA"/>
</dbReference>
<feature type="region of interest" description="Disordered" evidence="1">
    <location>
        <begin position="1"/>
        <end position="34"/>
    </location>
</feature>
<feature type="compositionally biased region" description="Acidic residues" evidence="1">
    <location>
        <begin position="21"/>
        <end position="31"/>
    </location>
</feature>
<sequence length="504" mass="55757">MPPTTRSQSQQEPYSGHDSDQDSDGSDDDDGRDTAMVVRSPITDISYDISNLDNETQDGVRQLFGPNPFEGSSQLVLQGCRSFVDGDSHFYAFEMHETVRRPIRVGSPKNQYRKPKCFCMGDSEKPCKHLIYLLDQVNFHTADHQSGPPEHLGPDGYASEMGHPFERISEFHLDQLASSLHCDLKSPDFKSETNPAHLQDAREILASVAEPDLDDYAFERFRPDIFDNPQAIPGEDEVISYGDLTRTVANMLLDNKEFFAYFLRLLEPSSRARDPFRKIQQRVDRVLGDLAAFARDTGRDSTTTIAMEGHKDVPWAAAHVERAVSTIHSLLQNRSDAPSAPTERASAARALVRILFIIVFDWNREIIHLPATTTSTSSSGSSPNPAQTTTAPSPNETNLYHRLIGGRTHGSSAFVIDVLAQLPEQNQWIETLEEIEDRLSTYAPPAGYVSRLREVILSMRSSRPAPAPEAHMSGPSRRGGGNAAGSKRSRGGGNGREGGAKRVK</sequence>
<organism evidence="2 3">
    <name type="scientific">Phomopsis amygdali</name>
    <name type="common">Fusicoccum amygdali</name>
    <dbReference type="NCBI Taxonomy" id="1214568"/>
    <lineage>
        <taxon>Eukaryota</taxon>
        <taxon>Fungi</taxon>
        <taxon>Dikarya</taxon>
        <taxon>Ascomycota</taxon>
        <taxon>Pezizomycotina</taxon>
        <taxon>Sordariomycetes</taxon>
        <taxon>Sordariomycetidae</taxon>
        <taxon>Diaporthales</taxon>
        <taxon>Diaporthaceae</taxon>
        <taxon>Diaporthe</taxon>
    </lineage>
</organism>
<gene>
    <name evidence="2" type="ORF">N8I77_003890</name>
</gene>
<evidence type="ECO:0000256" key="1">
    <source>
        <dbReference type="SAM" id="MobiDB-lite"/>
    </source>
</evidence>
<evidence type="ECO:0000313" key="2">
    <source>
        <dbReference type="EMBL" id="KAK2610463.1"/>
    </source>
</evidence>
<evidence type="ECO:0000313" key="3">
    <source>
        <dbReference type="Proteomes" id="UP001265746"/>
    </source>
</evidence>
<feature type="region of interest" description="Disordered" evidence="1">
    <location>
        <begin position="462"/>
        <end position="504"/>
    </location>
</feature>
<evidence type="ECO:0008006" key="4">
    <source>
        <dbReference type="Google" id="ProtNLM"/>
    </source>
</evidence>
<dbReference type="Proteomes" id="UP001265746">
    <property type="component" value="Unassembled WGS sequence"/>
</dbReference>
<feature type="compositionally biased region" description="Polar residues" evidence="1">
    <location>
        <begin position="383"/>
        <end position="398"/>
    </location>
</feature>
<feature type="compositionally biased region" description="Low complexity" evidence="1">
    <location>
        <begin position="372"/>
        <end position="382"/>
    </location>
</feature>
<name>A0AAD9W798_PHOAM</name>
<keyword evidence="3" id="KW-1185">Reference proteome</keyword>
<dbReference type="AlphaFoldDB" id="A0AAD9W798"/>